<dbReference type="Gene3D" id="3.40.50.1820">
    <property type="entry name" value="alpha/beta hydrolase"/>
    <property type="match status" value="1"/>
</dbReference>
<evidence type="ECO:0000259" key="1">
    <source>
        <dbReference type="Pfam" id="PF12697"/>
    </source>
</evidence>
<keyword evidence="3" id="KW-1185">Reference proteome</keyword>
<dbReference type="HOGENOM" id="CLU_046066_1_0_1"/>
<evidence type="ECO:0000313" key="2">
    <source>
        <dbReference type="EMBL" id="EXJ83587.1"/>
    </source>
</evidence>
<dbReference type="EMBL" id="AMWN01000006">
    <property type="protein sequence ID" value="EXJ83587.1"/>
    <property type="molecule type" value="Genomic_DNA"/>
</dbReference>
<dbReference type="SUPFAM" id="SSF53474">
    <property type="entry name" value="alpha/beta-Hydrolases"/>
    <property type="match status" value="1"/>
</dbReference>
<dbReference type="GeneID" id="19162072"/>
<dbReference type="InterPro" id="IPR000073">
    <property type="entry name" value="AB_hydrolase_1"/>
</dbReference>
<sequence>MSKPSIILVTGSFSTPEYYADVVNAVAAQGFEIKAIHMPSVGPSSGKGREGVLPTMYDDASFIAQEVGKLADQGKHVVLVAHSYGGVPATQSVKGLPATERQKQGKSGGLVRLAYMSCLVPAVGATAASVLGQAPPDQTIDIRVDETGWMYQGNPAATAGIIVQNIPLERGEALVRSMPKHSSASFGSELTYPGYKDVPVSYLLCEEDRCIPPEVQKEGIDIIEKASGNKVDVTSIKADHCPMESSKQEVIDWLVSVAERAMADAA</sequence>
<evidence type="ECO:0000313" key="3">
    <source>
        <dbReference type="Proteomes" id="UP000019484"/>
    </source>
</evidence>
<comment type="caution">
    <text evidence="2">The sequence shown here is derived from an EMBL/GenBank/DDBJ whole genome shotgun (WGS) entry which is preliminary data.</text>
</comment>
<dbReference type="Proteomes" id="UP000019484">
    <property type="component" value="Unassembled WGS sequence"/>
</dbReference>
<organism evidence="2 3">
    <name type="scientific">Capronia coronata CBS 617.96</name>
    <dbReference type="NCBI Taxonomy" id="1182541"/>
    <lineage>
        <taxon>Eukaryota</taxon>
        <taxon>Fungi</taxon>
        <taxon>Dikarya</taxon>
        <taxon>Ascomycota</taxon>
        <taxon>Pezizomycotina</taxon>
        <taxon>Eurotiomycetes</taxon>
        <taxon>Chaetothyriomycetidae</taxon>
        <taxon>Chaetothyriales</taxon>
        <taxon>Herpotrichiellaceae</taxon>
        <taxon>Capronia</taxon>
    </lineage>
</organism>
<dbReference type="RefSeq" id="XP_007726273.1">
    <property type="nucleotide sequence ID" value="XM_007728083.1"/>
</dbReference>
<gene>
    <name evidence="2" type="ORF">A1O1_07210</name>
</gene>
<reference evidence="2 3" key="1">
    <citation type="submission" date="2013-03" db="EMBL/GenBank/DDBJ databases">
        <title>The Genome Sequence of Capronia coronata CBS 617.96.</title>
        <authorList>
            <consortium name="The Broad Institute Genomics Platform"/>
            <person name="Cuomo C."/>
            <person name="de Hoog S."/>
            <person name="Gorbushina A."/>
            <person name="Walker B."/>
            <person name="Young S.K."/>
            <person name="Zeng Q."/>
            <person name="Gargeya S."/>
            <person name="Fitzgerald M."/>
            <person name="Haas B."/>
            <person name="Abouelleil A."/>
            <person name="Allen A.W."/>
            <person name="Alvarado L."/>
            <person name="Arachchi H.M."/>
            <person name="Berlin A.M."/>
            <person name="Chapman S.B."/>
            <person name="Gainer-Dewar J."/>
            <person name="Goldberg J."/>
            <person name="Griggs A."/>
            <person name="Gujja S."/>
            <person name="Hansen M."/>
            <person name="Howarth C."/>
            <person name="Imamovic A."/>
            <person name="Ireland A."/>
            <person name="Larimer J."/>
            <person name="McCowan C."/>
            <person name="Murphy C."/>
            <person name="Pearson M."/>
            <person name="Poon T.W."/>
            <person name="Priest M."/>
            <person name="Roberts A."/>
            <person name="Saif S."/>
            <person name="Shea T."/>
            <person name="Sisk P."/>
            <person name="Sykes S."/>
            <person name="Wortman J."/>
            <person name="Nusbaum C."/>
            <person name="Birren B."/>
        </authorList>
    </citation>
    <scope>NUCLEOTIDE SEQUENCE [LARGE SCALE GENOMIC DNA]</scope>
    <source>
        <strain evidence="2 3">CBS 617.96</strain>
    </source>
</reference>
<dbReference type="PANTHER" id="PTHR37017">
    <property type="entry name" value="AB HYDROLASE-1 DOMAIN-CONTAINING PROTEIN-RELATED"/>
    <property type="match status" value="1"/>
</dbReference>
<name>W9XSQ0_9EURO</name>
<feature type="domain" description="AB hydrolase-1" evidence="1">
    <location>
        <begin position="6"/>
        <end position="252"/>
    </location>
</feature>
<dbReference type="OrthoDB" id="1263307at2759"/>
<dbReference type="eggNOG" id="ENOG502SMUR">
    <property type="taxonomic scope" value="Eukaryota"/>
</dbReference>
<dbReference type="Pfam" id="PF12697">
    <property type="entry name" value="Abhydrolase_6"/>
    <property type="match status" value="1"/>
</dbReference>
<dbReference type="InterPro" id="IPR052897">
    <property type="entry name" value="Sec-Metab_Biosynth_Hydrolase"/>
</dbReference>
<dbReference type="PANTHER" id="PTHR37017:SF13">
    <property type="entry name" value="AB HYDROLASE-1 DOMAIN-CONTAINING PROTEIN"/>
    <property type="match status" value="1"/>
</dbReference>
<dbReference type="AlphaFoldDB" id="W9XSQ0"/>
<protein>
    <recommendedName>
        <fullName evidence="1">AB hydrolase-1 domain-containing protein</fullName>
    </recommendedName>
</protein>
<dbReference type="InterPro" id="IPR029058">
    <property type="entry name" value="AB_hydrolase_fold"/>
</dbReference>
<proteinExistence type="predicted"/>
<accession>W9XSQ0</accession>
<dbReference type="STRING" id="1182541.W9XSQ0"/>